<feature type="transmembrane region" description="Helical" evidence="1">
    <location>
        <begin position="580"/>
        <end position="601"/>
    </location>
</feature>
<keyword evidence="3" id="KW-1185">Reference proteome</keyword>
<evidence type="ECO:0000313" key="2">
    <source>
        <dbReference type="EMBL" id="MEQ2468378.1"/>
    </source>
</evidence>
<comment type="caution">
    <text evidence="2">The sequence shown here is derived from an EMBL/GenBank/DDBJ whole genome shotgun (WGS) entry which is preliminary data.</text>
</comment>
<name>A0ABV1F4S4_9BACI</name>
<dbReference type="EMBL" id="JBBMFN010000098">
    <property type="protein sequence ID" value="MEQ2468378.1"/>
    <property type="molecule type" value="Genomic_DNA"/>
</dbReference>
<keyword evidence="1" id="KW-0472">Membrane</keyword>
<evidence type="ECO:0000313" key="3">
    <source>
        <dbReference type="Proteomes" id="UP001465426"/>
    </source>
</evidence>
<sequence length="807" mass="91296">MIRFAWVRILSRKLISITILLAFIGLYTLIPLGFQSTKEIKLAVNHSVEEYGRGTYDILVRPSSTRTDVEKKLGMIEENYIGDGGGGISISDWEQIKRNPDIELAAPVASLGYFSGKRMSIELPVLKEPTRFSWQFYTSDGIHKYPIDQKEELYYFDGSVPGNIQYIDASYPNSLTGVAMTVLMPFNYYLLAAIDVESESKLTGIDYSELDKEINDIEFKEVRESLGNPPVIKVIQRHDINIPLYMTVKTDRIDVDLGEYQEKLGLMKDDSLLMGYEKPEKMEQVINELSKAKVLDNREYNLDLSKFQKPFEGTAVKIGEDFSISETDRFMSDQDTSIYYIASKINYKINENNLEVPILEDGPPPIYKTVNKKGISAYQSQKVPFIIEQVGEFSPNKDTNQLASSPLGIYSTTESKSLDGKVVQSTIFPGSFIPTPASGITTLEAAEMVKGQKPIDAIRIKVAGINKYNVDAQEKIEQVAIDLLKSGYEVDIVAGSSFKQMRLDVEGLGQILEPWTTLGVAQELSENWNHMSVISFILFSLFGFLWLYSRVTFEKKALYKEDELLYLLGWKRKFIFLRNCLEQFIIITIGYVVSIILFTLFKQDAFPYLLSSLLWFLTVVMVCLLFLRNGSGNKTRIMEYKKVPAIIHYKEFILPTILVLFISIILLIIQISNLGYSIEKAKETTLGQFTMDETLIIQISIIVITVLLSYLAVSESITALLQYRAKEFSMYHIIGWTKGRILIHFSKEISLWSGVPIVLGVLLGSLILFGMNVSYSWIFISILISIGILSIAIVVTTITKLKPFSKG</sequence>
<gene>
    <name evidence="2" type="ORF">WMO63_22255</name>
</gene>
<accession>A0ABV1F4S4</accession>
<keyword evidence="1" id="KW-0812">Transmembrane</keyword>
<feature type="transmembrane region" description="Helical" evidence="1">
    <location>
        <begin position="695"/>
        <end position="721"/>
    </location>
</feature>
<reference evidence="2 3" key="1">
    <citation type="submission" date="2024-03" db="EMBL/GenBank/DDBJ databases">
        <title>Human intestinal bacterial collection.</title>
        <authorList>
            <person name="Pauvert C."/>
            <person name="Hitch T.C.A."/>
            <person name="Clavel T."/>
        </authorList>
    </citation>
    <scope>NUCLEOTIDE SEQUENCE [LARGE SCALE GENOMIC DNA]</scope>
    <source>
        <strain evidence="2 3">CLA-SR-H024</strain>
    </source>
</reference>
<evidence type="ECO:0000256" key="1">
    <source>
        <dbReference type="SAM" id="Phobius"/>
    </source>
</evidence>
<feature type="transmembrane region" description="Helical" evidence="1">
    <location>
        <begin position="528"/>
        <end position="548"/>
    </location>
</feature>
<dbReference type="RefSeq" id="WP_109769207.1">
    <property type="nucleotide sequence ID" value="NZ_JBBMFN010000098.1"/>
</dbReference>
<protein>
    <submittedName>
        <fullName evidence="2">ABC transporter permease</fullName>
    </submittedName>
</protein>
<feature type="transmembrane region" description="Helical" evidence="1">
    <location>
        <begin position="775"/>
        <end position="798"/>
    </location>
</feature>
<feature type="transmembrane region" description="Helical" evidence="1">
    <location>
        <begin position="613"/>
        <end position="631"/>
    </location>
</feature>
<dbReference type="Proteomes" id="UP001465426">
    <property type="component" value="Unassembled WGS sequence"/>
</dbReference>
<feature type="transmembrane region" description="Helical" evidence="1">
    <location>
        <begin position="14"/>
        <end position="34"/>
    </location>
</feature>
<proteinExistence type="predicted"/>
<feature type="transmembrane region" description="Helical" evidence="1">
    <location>
        <begin position="652"/>
        <end position="675"/>
    </location>
</feature>
<organism evidence="2 3">
    <name type="scientific">Niallia hominis</name>
    <dbReference type="NCBI Taxonomy" id="3133173"/>
    <lineage>
        <taxon>Bacteria</taxon>
        <taxon>Bacillati</taxon>
        <taxon>Bacillota</taxon>
        <taxon>Bacilli</taxon>
        <taxon>Bacillales</taxon>
        <taxon>Bacillaceae</taxon>
        <taxon>Niallia</taxon>
    </lineage>
</organism>
<feature type="transmembrane region" description="Helical" evidence="1">
    <location>
        <begin position="749"/>
        <end position="769"/>
    </location>
</feature>
<keyword evidence="1" id="KW-1133">Transmembrane helix</keyword>